<evidence type="ECO:0000256" key="6">
    <source>
        <dbReference type="ARBA" id="ARBA00023180"/>
    </source>
</evidence>
<evidence type="ECO:0000259" key="12">
    <source>
        <dbReference type="PROSITE" id="PS51485"/>
    </source>
</evidence>
<keyword evidence="4" id="KW-0472">Membrane</keyword>
<protein>
    <recommendedName>
        <fullName evidence="12">Phytocyanin domain-containing protein</fullName>
    </recommendedName>
</protein>
<reference evidence="13 14" key="1">
    <citation type="submission" date="2020-04" db="EMBL/GenBank/DDBJ databases">
        <title>Plant Genome Project.</title>
        <authorList>
            <person name="Zhang R.-G."/>
        </authorList>
    </citation>
    <scope>NUCLEOTIDE SEQUENCE [LARGE SCALE GENOMIC DNA]</scope>
    <source>
        <strain evidence="13">YNK0</strain>
        <tissue evidence="13">Leaf</tissue>
    </source>
</reference>
<dbReference type="GO" id="GO:0012505">
    <property type="term" value="C:endomembrane system"/>
    <property type="evidence" value="ECO:0007669"/>
    <property type="project" value="UniProtKB-SubCell"/>
</dbReference>
<dbReference type="AlphaFoldDB" id="A0A835D890"/>
<evidence type="ECO:0000256" key="4">
    <source>
        <dbReference type="ARBA" id="ARBA00023136"/>
    </source>
</evidence>
<dbReference type="Proteomes" id="UP000655225">
    <property type="component" value="Unassembled WGS sequence"/>
</dbReference>
<evidence type="ECO:0000256" key="2">
    <source>
        <dbReference type="ARBA" id="ARBA00022622"/>
    </source>
</evidence>
<evidence type="ECO:0000256" key="9">
    <source>
        <dbReference type="ARBA" id="ARBA00037868"/>
    </source>
</evidence>
<feature type="signal peptide" evidence="11">
    <location>
        <begin position="1"/>
        <end position="32"/>
    </location>
</feature>
<dbReference type="SUPFAM" id="SSF49503">
    <property type="entry name" value="Cupredoxins"/>
    <property type="match status" value="1"/>
</dbReference>
<comment type="caution">
    <text evidence="13">The sequence shown here is derived from an EMBL/GenBank/DDBJ whole genome shotgun (WGS) entry which is preliminary data.</text>
</comment>
<evidence type="ECO:0000256" key="5">
    <source>
        <dbReference type="ARBA" id="ARBA00023157"/>
    </source>
</evidence>
<dbReference type="GO" id="GO:0005886">
    <property type="term" value="C:plasma membrane"/>
    <property type="evidence" value="ECO:0007669"/>
    <property type="project" value="TreeGrafter"/>
</dbReference>
<keyword evidence="2" id="KW-0336">GPI-anchor</keyword>
<dbReference type="PANTHER" id="PTHR33021:SF253">
    <property type="entry name" value="EARLY NODULIN-LIKE PROTEIN 9"/>
    <property type="match status" value="1"/>
</dbReference>
<feature type="region of interest" description="Disordered" evidence="10">
    <location>
        <begin position="143"/>
        <end position="176"/>
    </location>
</feature>
<dbReference type="FunFam" id="2.60.40.420:FF:000010">
    <property type="entry name" value="Early nodulin-like protein 1"/>
    <property type="match status" value="1"/>
</dbReference>
<keyword evidence="5" id="KW-1015">Disulfide bond</keyword>
<dbReference type="Pfam" id="PF02298">
    <property type="entry name" value="Cu_bind_like"/>
    <property type="match status" value="1"/>
</dbReference>
<dbReference type="InterPro" id="IPR008972">
    <property type="entry name" value="Cupredoxin"/>
</dbReference>
<keyword evidence="3 11" id="KW-0732">Signal</keyword>
<keyword evidence="7" id="KW-0449">Lipoprotein</keyword>
<dbReference type="CDD" id="cd11019">
    <property type="entry name" value="OsENODL1_like"/>
    <property type="match status" value="1"/>
</dbReference>
<dbReference type="InterPro" id="IPR039391">
    <property type="entry name" value="Phytocyanin-like"/>
</dbReference>
<name>A0A835D890_TETSI</name>
<evidence type="ECO:0000256" key="3">
    <source>
        <dbReference type="ARBA" id="ARBA00022729"/>
    </source>
</evidence>
<dbReference type="Gene3D" id="2.60.40.420">
    <property type="entry name" value="Cupredoxins - blue copper proteins"/>
    <property type="match status" value="1"/>
</dbReference>
<comment type="similarity">
    <text evidence="8">Belongs to the early nodulin-like (ENODL) family.</text>
</comment>
<dbReference type="InterPro" id="IPR041846">
    <property type="entry name" value="ENL_dom"/>
</dbReference>
<dbReference type="OMA" id="WAEMHRF"/>
<feature type="domain" description="Phytocyanin" evidence="12">
    <location>
        <begin position="33"/>
        <end position="137"/>
    </location>
</feature>
<keyword evidence="6" id="KW-0325">Glycoprotein</keyword>
<organism evidence="13 14">
    <name type="scientific">Tetracentron sinense</name>
    <name type="common">Spur-leaf</name>
    <dbReference type="NCBI Taxonomy" id="13715"/>
    <lineage>
        <taxon>Eukaryota</taxon>
        <taxon>Viridiplantae</taxon>
        <taxon>Streptophyta</taxon>
        <taxon>Embryophyta</taxon>
        <taxon>Tracheophyta</taxon>
        <taxon>Spermatophyta</taxon>
        <taxon>Magnoliopsida</taxon>
        <taxon>Trochodendrales</taxon>
        <taxon>Trochodendraceae</taxon>
        <taxon>Tetracentron</taxon>
    </lineage>
</organism>
<evidence type="ECO:0000256" key="11">
    <source>
        <dbReference type="SAM" id="SignalP"/>
    </source>
</evidence>
<evidence type="ECO:0000313" key="13">
    <source>
        <dbReference type="EMBL" id="KAF8391502.1"/>
    </source>
</evidence>
<comment type="subcellular location">
    <subcellularLocation>
        <location evidence="9">Endomembrane system</location>
        <topology evidence="9">Lipid-anchor</topology>
    </subcellularLocation>
    <subcellularLocation>
        <location evidence="1">Membrane</location>
        <topology evidence="1">Lipid-anchor</topology>
        <topology evidence="1">GPI-anchor</topology>
    </subcellularLocation>
</comment>
<dbReference type="EMBL" id="JABCRI010000017">
    <property type="protein sequence ID" value="KAF8391502.1"/>
    <property type="molecule type" value="Genomic_DNA"/>
</dbReference>
<feature type="chain" id="PRO_5032758006" description="Phytocyanin domain-containing protein" evidence="11">
    <location>
        <begin position="33"/>
        <end position="202"/>
    </location>
</feature>
<keyword evidence="14" id="KW-1185">Reference proteome</keyword>
<dbReference type="GO" id="GO:0098552">
    <property type="term" value="C:side of membrane"/>
    <property type="evidence" value="ECO:0007669"/>
    <property type="project" value="UniProtKB-KW"/>
</dbReference>
<dbReference type="InterPro" id="IPR003245">
    <property type="entry name" value="Phytocyanin_dom"/>
</dbReference>
<evidence type="ECO:0000256" key="10">
    <source>
        <dbReference type="SAM" id="MobiDB-lite"/>
    </source>
</evidence>
<dbReference type="PANTHER" id="PTHR33021">
    <property type="entry name" value="BLUE COPPER PROTEIN"/>
    <property type="match status" value="1"/>
</dbReference>
<accession>A0A835D890</accession>
<evidence type="ECO:0000256" key="7">
    <source>
        <dbReference type="ARBA" id="ARBA00023288"/>
    </source>
</evidence>
<evidence type="ECO:0000313" key="14">
    <source>
        <dbReference type="Proteomes" id="UP000655225"/>
    </source>
</evidence>
<dbReference type="PROSITE" id="PS51485">
    <property type="entry name" value="PHYTOCYANIN"/>
    <property type="match status" value="1"/>
</dbReference>
<proteinExistence type="inferred from homology"/>
<evidence type="ECO:0000256" key="1">
    <source>
        <dbReference type="ARBA" id="ARBA00004589"/>
    </source>
</evidence>
<dbReference type="OrthoDB" id="691587at2759"/>
<gene>
    <name evidence="13" type="ORF">HHK36_023807</name>
</gene>
<evidence type="ECO:0000256" key="8">
    <source>
        <dbReference type="ARBA" id="ARBA00035011"/>
    </source>
</evidence>
<sequence>MANTILRSNHHSKAFQALKLFSLLLLMQRVGAYEFKVGGAKGWTVPTDPNTIAYNQWAEMKRFQIGDSLVFIYPADKDSVLQVNKEDYEKCNKANPIASFADGNTSFKFDKSGAYYFISGNEENCHKNEKMVLVVLADRNKNTNSTISASPPSPPPSDSVDITPSPVPAGEESPHPSGASSIIMSFIGSVGAFVGSSLILVL</sequence>
<dbReference type="GO" id="GO:0009055">
    <property type="term" value="F:electron transfer activity"/>
    <property type="evidence" value="ECO:0007669"/>
    <property type="project" value="InterPro"/>
</dbReference>